<dbReference type="EMBL" id="JAUZQE010000040">
    <property type="protein sequence ID" value="MDR4126879.1"/>
    <property type="molecule type" value="Genomic_DNA"/>
</dbReference>
<dbReference type="CDD" id="cd06850">
    <property type="entry name" value="biotinyl_domain"/>
    <property type="match status" value="1"/>
</dbReference>
<dbReference type="InterPro" id="IPR011053">
    <property type="entry name" value="Single_hybrid_motif"/>
</dbReference>
<organism evidence="3 4">
    <name type="scientific">Yanghanlia caeni</name>
    <dbReference type="NCBI Taxonomy" id="3064283"/>
    <lineage>
        <taxon>Bacteria</taxon>
        <taxon>Pseudomonadati</taxon>
        <taxon>Pseudomonadota</taxon>
        <taxon>Betaproteobacteria</taxon>
        <taxon>Burkholderiales</taxon>
        <taxon>Alcaligenaceae</taxon>
        <taxon>Yanghanlia</taxon>
    </lineage>
</organism>
<proteinExistence type="predicted"/>
<keyword evidence="4" id="KW-1185">Reference proteome</keyword>
<evidence type="ECO:0000256" key="1">
    <source>
        <dbReference type="ARBA" id="ARBA00023267"/>
    </source>
</evidence>
<gene>
    <name evidence="3" type="ORF">Q8947_12910</name>
</gene>
<dbReference type="SUPFAM" id="SSF51230">
    <property type="entry name" value="Single hybrid motif"/>
    <property type="match status" value="1"/>
</dbReference>
<keyword evidence="1" id="KW-0092">Biotin</keyword>
<protein>
    <submittedName>
        <fullName evidence="3">Acetyl-CoA carboxylase biotin carboxyl carrier protein subunit</fullName>
    </submittedName>
</protein>
<reference evidence="3 4" key="1">
    <citation type="submission" date="2023-08" db="EMBL/GenBank/DDBJ databases">
        <title>Alcaligenaceae gen. nov., a novel taxon isolated from the sludge of Yixing Pesticide Factory.</title>
        <authorList>
            <person name="Ruan L."/>
        </authorList>
    </citation>
    <scope>NUCLEOTIDE SEQUENCE [LARGE SCALE GENOMIC DNA]</scope>
    <source>
        <strain evidence="3 4">LG-2</strain>
    </source>
</reference>
<dbReference type="Proteomes" id="UP001232156">
    <property type="component" value="Unassembled WGS sequence"/>
</dbReference>
<dbReference type="PANTHER" id="PTHR45266">
    <property type="entry name" value="OXALOACETATE DECARBOXYLASE ALPHA CHAIN"/>
    <property type="match status" value="1"/>
</dbReference>
<dbReference type="Pfam" id="PF00364">
    <property type="entry name" value="Biotin_lipoyl"/>
    <property type="match status" value="1"/>
</dbReference>
<dbReference type="InterPro" id="IPR000089">
    <property type="entry name" value="Biotin_lipoyl"/>
</dbReference>
<evidence type="ECO:0000259" key="2">
    <source>
        <dbReference type="PROSITE" id="PS50968"/>
    </source>
</evidence>
<feature type="domain" description="Lipoyl-binding" evidence="2">
    <location>
        <begin position="1"/>
        <end position="72"/>
    </location>
</feature>
<evidence type="ECO:0000313" key="4">
    <source>
        <dbReference type="Proteomes" id="UP001232156"/>
    </source>
</evidence>
<dbReference type="RefSeq" id="WP_347287500.1">
    <property type="nucleotide sequence ID" value="NZ_JAUZQE010000040.1"/>
</dbReference>
<evidence type="ECO:0000313" key="3">
    <source>
        <dbReference type="EMBL" id="MDR4126879.1"/>
    </source>
</evidence>
<dbReference type="PROSITE" id="PS50968">
    <property type="entry name" value="BIOTINYL_LIPOYL"/>
    <property type="match status" value="1"/>
</dbReference>
<comment type="caution">
    <text evidence="3">The sequence shown here is derived from an EMBL/GenBank/DDBJ whole genome shotgun (WGS) entry which is preliminary data.</text>
</comment>
<dbReference type="Gene3D" id="2.40.50.100">
    <property type="match status" value="1"/>
</dbReference>
<dbReference type="InterPro" id="IPR050709">
    <property type="entry name" value="Biotin_Carboxyl_Carrier/Decarb"/>
</dbReference>
<sequence>MARVEIGSPVTGTVWKVERAVGDAVQEGDVIMILESMKMEIPVEATEDGVVAELTVAPGDSVEDDQILCVVES</sequence>
<dbReference type="PANTHER" id="PTHR45266:SF3">
    <property type="entry name" value="OXALOACETATE DECARBOXYLASE ALPHA CHAIN"/>
    <property type="match status" value="1"/>
</dbReference>
<name>A0ABU1D8W2_9BURK</name>
<accession>A0ABU1D8W2</accession>